<keyword evidence="3" id="KW-1185">Reference proteome</keyword>
<dbReference type="RefSeq" id="WP_188313991.1">
    <property type="nucleotide sequence ID" value="NZ_JABTCG010000003.1"/>
</dbReference>
<dbReference type="Proteomes" id="UP000598350">
    <property type="component" value="Unassembled WGS sequence"/>
</dbReference>
<accession>A0ABR7VE95</accession>
<evidence type="ECO:0000313" key="3">
    <source>
        <dbReference type="Proteomes" id="UP000598350"/>
    </source>
</evidence>
<organism evidence="2 3">
    <name type="scientific">Maribacter arenosus</name>
    <dbReference type="NCBI Taxonomy" id="1854708"/>
    <lineage>
        <taxon>Bacteria</taxon>
        <taxon>Pseudomonadati</taxon>
        <taxon>Bacteroidota</taxon>
        <taxon>Flavobacteriia</taxon>
        <taxon>Flavobacteriales</taxon>
        <taxon>Flavobacteriaceae</taxon>
        <taxon>Maribacter</taxon>
    </lineage>
</organism>
<evidence type="ECO:0000313" key="2">
    <source>
        <dbReference type="EMBL" id="MBD0850857.1"/>
    </source>
</evidence>
<comment type="caution">
    <text evidence="2">The sequence shown here is derived from an EMBL/GenBank/DDBJ whole genome shotgun (WGS) entry which is preliminary data.</text>
</comment>
<reference evidence="2 3" key="1">
    <citation type="submission" date="2020-05" db="EMBL/GenBank/DDBJ databases">
        <title>The draft genome sequence of Maribacter arenosus CAU 1321.</title>
        <authorList>
            <person name="Mu L."/>
        </authorList>
    </citation>
    <scope>NUCLEOTIDE SEQUENCE [LARGE SCALE GENOMIC DNA]</scope>
    <source>
        <strain evidence="2 3">CAU 1321</strain>
    </source>
</reference>
<protein>
    <submittedName>
        <fullName evidence="2">Uncharacterized protein</fullName>
    </submittedName>
</protein>
<gene>
    <name evidence="2" type="ORF">HPE63_09275</name>
</gene>
<name>A0ABR7VE95_9FLAO</name>
<feature type="chain" id="PRO_5046186746" evidence="1">
    <location>
        <begin position="23"/>
        <end position="255"/>
    </location>
</feature>
<evidence type="ECO:0000256" key="1">
    <source>
        <dbReference type="SAM" id="SignalP"/>
    </source>
</evidence>
<feature type="signal peptide" evidence="1">
    <location>
        <begin position="1"/>
        <end position="22"/>
    </location>
</feature>
<proteinExistence type="predicted"/>
<sequence>MIKAKNSLLCLCVLSLSVLNLSSCEEKMEKEKEDLPEVMAPDQIVEIAQAKQMYDFYGDRRVPLIQRYEDSINRSKYNDKIRQQKKANVKSGNDNDEKKFDVARYVSYDYKTIKQYLAFIEQEAKKANVEISGLRFYFSNYPDKPFFDNKDSVLHPRQNSVMLSPTLKKGKREYLFYIGGTEAQQEAILLTDSFGPIKTEGMGATPTHGIRSYASIMPNLTNNTINTTLNSSFYAGSSLTMNKGTAAPPPYEEQN</sequence>
<dbReference type="EMBL" id="JABTCG010000003">
    <property type="protein sequence ID" value="MBD0850857.1"/>
    <property type="molecule type" value="Genomic_DNA"/>
</dbReference>
<keyword evidence="1" id="KW-0732">Signal</keyword>